<organism evidence="2 3">
    <name type="scientific">Burkholderia lata (strain ATCC 17760 / DSM 23089 / LMG 22485 / NCIMB 9086 / R18194 / 383)</name>
    <dbReference type="NCBI Taxonomy" id="482957"/>
    <lineage>
        <taxon>Bacteria</taxon>
        <taxon>Pseudomonadati</taxon>
        <taxon>Pseudomonadota</taxon>
        <taxon>Betaproteobacteria</taxon>
        <taxon>Burkholderiales</taxon>
        <taxon>Burkholderiaceae</taxon>
        <taxon>Burkholderia</taxon>
        <taxon>Burkholderia cepacia complex</taxon>
    </lineage>
</organism>
<accession>A0A6P2MPE0</accession>
<evidence type="ECO:0000313" key="2">
    <source>
        <dbReference type="EMBL" id="VWB82606.1"/>
    </source>
</evidence>
<gene>
    <name evidence="2" type="ORF">BLA23254_03898</name>
</gene>
<proteinExistence type="predicted"/>
<dbReference type="Proteomes" id="UP000494218">
    <property type="component" value="Unassembled WGS sequence"/>
</dbReference>
<dbReference type="EMBL" id="CABVPW010000018">
    <property type="protein sequence ID" value="VWB82606.1"/>
    <property type="molecule type" value="Genomic_DNA"/>
</dbReference>
<dbReference type="AlphaFoldDB" id="A0A6P2MPE0"/>
<dbReference type="RefSeq" id="WP_175032665.1">
    <property type="nucleotide sequence ID" value="NZ_CABVPW010000018.1"/>
</dbReference>
<protein>
    <submittedName>
        <fullName evidence="2">Putative plasmid recombinase</fullName>
    </submittedName>
</protein>
<evidence type="ECO:0000256" key="1">
    <source>
        <dbReference type="SAM" id="MobiDB-lite"/>
    </source>
</evidence>
<sequence>MTQMGTISKWVAKNGGVSWQGKARRKGHPTQTKTFREKRDCENWIRATETALDRGAKRAKPKADGLNTLADVLRRYRETVCPEHRGGAIEILSINKWLREPDFVKTPLSDVTASFVATWRDERLKEIKPGSRGTLART</sequence>
<reference evidence="2 3" key="1">
    <citation type="submission" date="2019-09" db="EMBL/GenBank/DDBJ databases">
        <authorList>
            <person name="Depoorter E."/>
        </authorList>
    </citation>
    <scope>NUCLEOTIDE SEQUENCE [LARGE SCALE GENOMIC DNA]</scope>
    <source>
        <strain evidence="2">LMG 23254</strain>
    </source>
</reference>
<feature type="region of interest" description="Disordered" evidence="1">
    <location>
        <begin position="18"/>
        <end position="37"/>
    </location>
</feature>
<evidence type="ECO:0000313" key="3">
    <source>
        <dbReference type="Proteomes" id="UP000494218"/>
    </source>
</evidence>
<name>A0A6P2MPE0_BURL3</name>